<proteinExistence type="predicted"/>
<comment type="caution">
    <text evidence="3">The sequence shown here is derived from an EMBL/GenBank/DDBJ whole genome shotgun (WGS) entry which is preliminary data.</text>
</comment>
<dbReference type="InterPro" id="IPR044822">
    <property type="entry name" value="Myb_DNA-bind_4"/>
</dbReference>
<sequence length="823" mass="94587">MEGNPTQTQSFAYLDSLDSLQVQQGLDLQCYQQGSQFHDVLPFRSENVKEIEKPSDDNWSIFDEQCGGDGCYDGSEGKGEFLWQRVKWTPRMVRLLINAVCYVDEDASSDCVGGVRRKSSMVHKIGKWKCVSKLMVGRGHHVSPQQCEDKFNDINKRYKRLNDVLGKGISCEVVEHPELLYVMNVSNKVKEEVKKILSSKNLFYEEMCSYHTGNRLHLPHDPELQHSLQLVLGSREHDEPNQSRQHNGDDEFEKEQQDATPDGGFEGIEDNKGTSRFPEPSSKRCKRMNEMKDVVVGNPSNIMEYGKESEAAKQDDQLDLSHLYPNYSSSYGLQEQWMAFRLLELKRQKIQIQVRRLALEKQQFRWRRINWNEDRDLDRMRLENEYKPPAGSDMLQEWAYGCLDLQEPIQLQYEQQPCMSEPPAFGLVESERRESIVNEDDVTNYGEQCNLEHNEAGKSEDGSPWQRMKWTGKSVKLLITILSYIGEDPSTDCAGSQKKMSSLLRKQGKWRCVSKVMADRGYHVSPQQCEDKFNNLNKTYRRLNDLLGRGTSCKVVENPKLLDIIDVSERGKEEARKLLTSKHLFFEEMCSYHNGNRLCLPHDPDLLRSLLFILKNEEDCKLLDSGQPVLDGTDQKAEVDTAKDDGATSGVPELPVKWLDLISENDIASFFNASKPFDSNQSLNAQGDTAEFSAVSAMRLKQANENEVAGRENPLKPSNFNQIPDAQPLHNVTHPNLTCHKENEADGPQKQQMAHRAYQLEKQKLQLKSKVLNLEKQRLKWKRRSWKQDLKLDKMRLGNKCLKLGNECIAMQLKHKGMDLERV</sequence>
<evidence type="ECO:0000313" key="4">
    <source>
        <dbReference type="Proteomes" id="UP001165190"/>
    </source>
</evidence>
<dbReference type="OrthoDB" id="641566at2759"/>
<dbReference type="Pfam" id="PF13837">
    <property type="entry name" value="Myb_DNA-bind_4"/>
    <property type="match status" value="2"/>
</dbReference>
<feature type="region of interest" description="Disordered" evidence="1">
    <location>
        <begin position="236"/>
        <end position="285"/>
    </location>
</feature>
<dbReference type="Gene3D" id="1.10.10.60">
    <property type="entry name" value="Homeodomain-like"/>
    <property type="match status" value="2"/>
</dbReference>
<feature type="domain" description="Myb/SANT-like DNA-binding" evidence="2">
    <location>
        <begin position="85"/>
        <end position="176"/>
    </location>
</feature>
<evidence type="ECO:0000313" key="3">
    <source>
        <dbReference type="EMBL" id="GMJ03604.1"/>
    </source>
</evidence>
<gene>
    <name evidence="3" type="ORF">HRI_004029700</name>
</gene>
<dbReference type="AlphaFoldDB" id="A0A9W7IYI3"/>
<reference evidence="3" key="1">
    <citation type="submission" date="2023-05" db="EMBL/GenBank/DDBJ databases">
        <title>Genome and transcriptome analyses reveal genes involved in the formation of fine ridges on petal epidermal cells in Hibiscus trionum.</title>
        <authorList>
            <person name="Koshimizu S."/>
            <person name="Masuda S."/>
            <person name="Ishii T."/>
            <person name="Shirasu K."/>
            <person name="Hoshino A."/>
            <person name="Arita M."/>
        </authorList>
    </citation>
    <scope>NUCLEOTIDE SEQUENCE</scope>
    <source>
        <strain evidence="3">Hamamatsu line</strain>
    </source>
</reference>
<organism evidence="3 4">
    <name type="scientific">Hibiscus trionum</name>
    <name type="common">Flower of an hour</name>
    <dbReference type="NCBI Taxonomy" id="183268"/>
    <lineage>
        <taxon>Eukaryota</taxon>
        <taxon>Viridiplantae</taxon>
        <taxon>Streptophyta</taxon>
        <taxon>Embryophyta</taxon>
        <taxon>Tracheophyta</taxon>
        <taxon>Spermatophyta</taxon>
        <taxon>Magnoliopsida</taxon>
        <taxon>eudicotyledons</taxon>
        <taxon>Gunneridae</taxon>
        <taxon>Pentapetalae</taxon>
        <taxon>rosids</taxon>
        <taxon>malvids</taxon>
        <taxon>Malvales</taxon>
        <taxon>Malvaceae</taxon>
        <taxon>Malvoideae</taxon>
        <taxon>Hibiscus</taxon>
    </lineage>
</organism>
<dbReference type="Proteomes" id="UP001165190">
    <property type="component" value="Unassembled WGS sequence"/>
</dbReference>
<dbReference type="PANTHER" id="PTHR46327">
    <property type="entry name" value="F16F4.11 PROTEIN-RELATED"/>
    <property type="match status" value="1"/>
</dbReference>
<dbReference type="EMBL" id="BSYR01000037">
    <property type="protein sequence ID" value="GMJ03604.1"/>
    <property type="molecule type" value="Genomic_DNA"/>
</dbReference>
<protein>
    <recommendedName>
        <fullName evidence="2">Myb/SANT-like DNA-binding domain-containing protein</fullName>
    </recommendedName>
</protein>
<feature type="compositionally biased region" description="Basic and acidic residues" evidence="1">
    <location>
        <begin position="236"/>
        <end position="257"/>
    </location>
</feature>
<accession>A0A9W7IYI3</accession>
<dbReference type="PANTHER" id="PTHR46327:SF5">
    <property type="entry name" value="MYB_SANT-LIKE DNA-BINDING DOMAIN-CONTAINING PROTEIN"/>
    <property type="match status" value="1"/>
</dbReference>
<keyword evidence="4" id="KW-1185">Reference proteome</keyword>
<evidence type="ECO:0000256" key="1">
    <source>
        <dbReference type="SAM" id="MobiDB-lite"/>
    </source>
</evidence>
<feature type="domain" description="Myb/SANT-like DNA-binding" evidence="2">
    <location>
        <begin position="467"/>
        <end position="557"/>
    </location>
</feature>
<evidence type="ECO:0000259" key="2">
    <source>
        <dbReference type="Pfam" id="PF13837"/>
    </source>
</evidence>
<name>A0A9W7IYI3_HIBTR</name>